<dbReference type="PANTHER" id="PTHR32071:SF117">
    <property type="entry name" value="PTS-DEPENDENT DIHYDROXYACETONE KINASE OPERON REGULATORY PROTEIN-RELATED"/>
    <property type="match status" value="1"/>
</dbReference>
<dbReference type="PROSITE" id="PS00676">
    <property type="entry name" value="SIGMA54_INTERACT_2"/>
    <property type="match status" value="1"/>
</dbReference>
<organism evidence="7 8">
    <name type="scientific">Nitrosococcus wardiae</name>
    <dbReference type="NCBI Taxonomy" id="1814290"/>
    <lineage>
        <taxon>Bacteria</taxon>
        <taxon>Pseudomonadati</taxon>
        <taxon>Pseudomonadota</taxon>
        <taxon>Gammaproteobacteria</taxon>
        <taxon>Chromatiales</taxon>
        <taxon>Chromatiaceae</taxon>
        <taxon>Nitrosococcus</taxon>
    </lineage>
</organism>
<dbReference type="Pfam" id="PF00158">
    <property type="entry name" value="Sigma54_activat"/>
    <property type="match status" value="1"/>
</dbReference>
<dbReference type="PANTHER" id="PTHR32071">
    <property type="entry name" value="TRANSCRIPTIONAL REGULATORY PROTEIN"/>
    <property type="match status" value="1"/>
</dbReference>
<dbReference type="AlphaFoldDB" id="A0A4P7BZB8"/>
<dbReference type="InterPro" id="IPR002197">
    <property type="entry name" value="HTH_Fis"/>
</dbReference>
<dbReference type="EMBL" id="CP038033">
    <property type="protein sequence ID" value="QBQ54619.1"/>
    <property type="molecule type" value="Genomic_DNA"/>
</dbReference>
<dbReference type="SUPFAM" id="SSF52540">
    <property type="entry name" value="P-loop containing nucleoside triphosphate hydrolases"/>
    <property type="match status" value="1"/>
</dbReference>
<dbReference type="GO" id="GO:0043565">
    <property type="term" value="F:sequence-specific DNA binding"/>
    <property type="evidence" value="ECO:0007669"/>
    <property type="project" value="InterPro"/>
</dbReference>
<evidence type="ECO:0000256" key="3">
    <source>
        <dbReference type="ARBA" id="ARBA00023015"/>
    </source>
</evidence>
<dbReference type="KEGG" id="nwr:E3U44_08930"/>
<dbReference type="CDD" id="cd00009">
    <property type="entry name" value="AAA"/>
    <property type="match status" value="1"/>
</dbReference>
<evidence type="ECO:0000256" key="2">
    <source>
        <dbReference type="ARBA" id="ARBA00022840"/>
    </source>
</evidence>
<feature type="domain" description="Sigma-54 factor interaction" evidence="6">
    <location>
        <begin position="146"/>
        <end position="374"/>
    </location>
</feature>
<dbReference type="Gene3D" id="1.10.10.60">
    <property type="entry name" value="Homeodomain-like"/>
    <property type="match status" value="1"/>
</dbReference>
<evidence type="ECO:0000256" key="4">
    <source>
        <dbReference type="ARBA" id="ARBA00023125"/>
    </source>
</evidence>
<dbReference type="PROSITE" id="PS50045">
    <property type="entry name" value="SIGMA54_INTERACT_4"/>
    <property type="match status" value="1"/>
</dbReference>
<dbReference type="PROSITE" id="PS00675">
    <property type="entry name" value="SIGMA54_INTERACT_1"/>
    <property type="match status" value="1"/>
</dbReference>
<dbReference type="InterPro" id="IPR002078">
    <property type="entry name" value="Sigma_54_int"/>
</dbReference>
<dbReference type="Gene3D" id="1.10.8.60">
    <property type="match status" value="1"/>
</dbReference>
<evidence type="ECO:0000259" key="6">
    <source>
        <dbReference type="PROSITE" id="PS50045"/>
    </source>
</evidence>
<dbReference type="InterPro" id="IPR009057">
    <property type="entry name" value="Homeodomain-like_sf"/>
</dbReference>
<dbReference type="InterPro" id="IPR010518">
    <property type="entry name" value="FleQ"/>
</dbReference>
<dbReference type="Gene3D" id="3.40.50.300">
    <property type="entry name" value="P-loop containing nucleotide triphosphate hydrolases"/>
    <property type="match status" value="1"/>
</dbReference>
<keyword evidence="3" id="KW-0805">Transcription regulation</keyword>
<dbReference type="GO" id="GO:0006355">
    <property type="term" value="P:regulation of DNA-templated transcription"/>
    <property type="evidence" value="ECO:0007669"/>
    <property type="project" value="InterPro"/>
</dbReference>
<dbReference type="Gene3D" id="3.40.50.2300">
    <property type="match status" value="1"/>
</dbReference>
<dbReference type="InterPro" id="IPR025944">
    <property type="entry name" value="Sigma_54_int_dom_CS"/>
</dbReference>
<dbReference type="OrthoDB" id="9804019at2"/>
<dbReference type="RefSeq" id="WP_134357816.1">
    <property type="nucleotide sequence ID" value="NZ_CP038033.1"/>
</dbReference>
<keyword evidence="2" id="KW-0067">ATP-binding</keyword>
<dbReference type="PRINTS" id="PR01590">
    <property type="entry name" value="HTHFIS"/>
</dbReference>
<evidence type="ECO:0000313" key="7">
    <source>
        <dbReference type="EMBL" id="QBQ54619.1"/>
    </source>
</evidence>
<keyword evidence="1" id="KW-0547">Nucleotide-binding</keyword>
<dbReference type="Pfam" id="PF06490">
    <property type="entry name" value="FleQ"/>
    <property type="match status" value="1"/>
</dbReference>
<dbReference type="SMART" id="SM00382">
    <property type="entry name" value="AAA"/>
    <property type="match status" value="1"/>
</dbReference>
<evidence type="ECO:0000256" key="1">
    <source>
        <dbReference type="ARBA" id="ARBA00022741"/>
    </source>
</evidence>
<reference evidence="7 8" key="1">
    <citation type="submission" date="2019-03" db="EMBL/GenBank/DDBJ databases">
        <title>The genome sequence of Nitrosococcus wardiae strain D1FHST reveals the archetypal metabolic capacity of ammonia-oxidizing Gammaproteobacteria.</title>
        <authorList>
            <person name="Wang L."/>
            <person name="Lim C.K."/>
            <person name="Hanson T.E."/>
            <person name="Dang H."/>
            <person name="Klotz M.G."/>
        </authorList>
    </citation>
    <scope>NUCLEOTIDE SEQUENCE [LARGE SCALE GENOMIC DNA]</scope>
    <source>
        <strain evidence="7 8">D1FHS</strain>
    </source>
</reference>
<dbReference type="GO" id="GO:0005524">
    <property type="term" value="F:ATP binding"/>
    <property type="evidence" value="ECO:0007669"/>
    <property type="project" value="UniProtKB-KW"/>
</dbReference>
<dbReference type="SUPFAM" id="SSF52172">
    <property type="entry name" value="CheY-like"/>
    <property type="match status" value="1"/>
</dbReference>
<dbReference type="InterPro" id="IPR058031">
    <property type="entry name" value="AAA_lid_NorR"/>
</dbReference>
<evidence type="ECO:0000313" key="8">
    <source>
        <dbReference type="Proteomes" id="UP000294325"/>
    </source>
</evidence>
<dbReference type="InterPro" id="IPR027417">
    <property type="entry name" value="P-loop_NTPase"/>
</dbReference>
<keyword evidence="8" id="KW-1185">Reference proteome</keyword>
<dbReference type="InterPro" id="IPR025662">
    <property type="entry name" value="Sigma_54_int_dom_ATP-bd_1"/>
</dbReference>
<dbReference type="InterPro" id="IPR011006">
    <property type="entry name" value="CheY-like_superfamily"/>
</dbReference>
<dbReference type="Proteomes" id="UP000294325">
    <property type="component" value="Chromosome"/>
</dbReference>
<keyword evidence="5" id="KW-0804">Transcription</keyword>
<protein>
    <submittedName>
        <fullName evidence="7">Sigma-54-dependent Fis family transcriptional regulator</fullName>
    </submittedName>
</protein>
<evidence type="ECO:0000256" key="5">
    <source>
        <dbReference type="ARBA" id="ARBA00023163"/>
    </source>
</evidence>
<proteinExistence type="predicted"/>
<gene>
    <name evidence="7" type="ORF">E3U44_08930</name>
</gene>
<keyword evidence="4" id="KW-0238">DNA-binding</keyword>
<sequence>MATVPCLLILEGDKERGQALQTIIEFIGYRSVLIEPSREWRKQVDDLDLQAVVAVLLGRCDEDQVQPAALVKELASEQRQLPVWILVPKERSQEKESWRLPGSLGILRYPFTQAELTGALQNAELFRQGRRQKKEGGRPVELFRSLVGNSRAIRMVRHLIEQVADSNATVLILGESGTGKEVVARNLHYYSARRGKPFVPVNCGAIPGELLESELFGHEKGAFTGAITSRQGRFELAQGGTLFLDEIGDMPMAMQVKLLRVLQERTFERVGSSKLISVDVRVIAATHRDLEEQLTEGNFRQDLYYRLNVFPIEMPPLRARVEDIPLLINELITRIGHEKGGAVRLTPAAVMALCQYPWPGNVRELANLIERLMILHPYGVVDYHDLPQKYQIDEGKNHPFVPEVSSLEQVVDTSETPRLPREGLDLKKHLNRIECSLIKQALDEADGVVAQAANRLRMRRTTLVEKLRKYGIQREDMTSRF</sequence>
<name>A0A4P7BZB8_9GAMM</name>
<dbReference type="InterPro" id="IPR003593">
    <property type="entry name" value="AAA+_ATPase"/>
</dbReference>
<dbReference type="SUPFAM" id="SSF46689">
    <property type="entry name" value="Homeodomain-like"/>
    <property type="match status" value="1"/>
</dbReference>
<dbReference type="Pfam" id="PF25601">
    <property type="entry name" value="AAA_lid_14"/>
    <property type="match status" value="1"/>
</dbReference>
<dbReference type="Pfam" id="PF02954">
    <property type="entry name" value="HTH_8"/>
    <property type="match status" value="1"/>
</dbReference>
<dbReference type="InterPro" id="IPR025943">
    <property type="entry name" value="Sigma_54_int_dom_ATP-bd_2"/>
</dbReference>
<dbReference type="FunFam" id="3.40.50.300:FF:000006">
    <property type="entry name" value="DNA-binding transcriptional regulator NtrC"/>
    <property type="match status" value="1"/>
</dbReference>
<dbReference type="PROSITE" id="PS00688">
    <property type="entry name" value="SIGMA54_INTERACT_3"/>
    <property type="match status" value="1"/>
</dbReference>
<accession>A0A4P7BZB8</accession>